<dbReference type="Pfam" id="PF04542">
    <property type="entry name" value="Sigma70_r2"/>
    <property type="match status" value="1"/>
</dbReference>
<organism evidence="7 8">
    <name type="scientific">Poritiphilus flavus</name>
    <dbReference type="NCBI Taxonomy" id="2697053"/>
    <lineage>
        <taxon>Bacteria</taxon>
        <taxon>Pseudomonadati</taxon>
        <taxon>Bacteroidota</taxon>
        <taxon>Flavobacteriia</taxon>
        <taxon>Flavobacteriales</taxon>
        <taxon>Flavobacteriaceae</taxon>
        <taxon>Poritiphilus</taxon>
    </lineage>
</organism>
<evidence type="ECO:0000313" key="7">
    <source>
        <dbReference type="EMBL" id="NAS13997.1"/>
    </source>
</evidence>
<dbReference type="GO" id="GO:0003677">
    <property type="term" value="F:DNA binding"/>
    <property type="evidence" value="ECO:0007669"/>
    <property type="project" value="InterPro"/>
</dbReference>
<proteinExistence type="inferred from homology"/>
<dbReference type="InterPro" id="IPR039425">
    <property type="entry name" value="RNA_pol_sigma-70-like"/>
</dbReference>
<evidence type="ECO:0000259" key="5">
    <source>
        <dbReference type="Pfam" id="PF04542"/>
    </source>
</evidence>
<gene>
    <name evidence="7" type="ORF">GTQ38_18435</name>
</gene>
<protein>
    <submittedName>
        <fullName evidence="7">Sigma-70 family RNA polymerase sigma factor</fullName>
    </submittedName>
</protein>
<dbReference type="Pfam" id="PF08281">
    <property type="entry name" value="Sigma70_r4_2"/>
    <property type="match status" value="1"/>
</dbReference>
<dbReference type="InterPro" id="IPR013324">
    <property type="entry name" value="RNA_pol_sigma_r3/r4-like"/>
</dbReference>
<dbReference type="RefSeq" id="WP_161437184.1">
    <property type="nucleotide sequence ID" value="NZ_WXYO01000008.1"/>
</dbReference>
<dbReference type="SUPFAM" id="SSF88659">
    <property type="entry name" value="Sigma3 and sigma4 domains of RNA polymerase sigma factors"/>
    <property type="match status" value="1"/>
</dbReference>
<comment type="similarity">
    <text evidence="1">Belongs to the sigma-70 factor family. ECF subfamily.</text>
</comment>
<keyword evidence="3" id="KW-0731">Sigma factor</keyword>
<accession>A0A6L9EGU5</accession>
<dbReference type="PANTHER" id="PTHR43133">
    <property type="entry name" value="RNA POLYMERASE ECF-TYPE SIGMA FACTO"/>
    <property type="match status" value="1"/>
</dbReference>
<dbReference type="GO" id="GO:0016987">
    <property type="term" value="F:sigma factor activity"/>
    <property type="evidence" value="ECO:0007669"/>
    <property type="project" value="UniProtKB-KW"/>
</dbReference>
<evidence type="ECO:0000256" key="4">
    <source>
        <dbReference type="ARBA" id="ARBA00023163"/>
    </source>
</evidence>
<dbReference type="InterPro" id="IPR014284">
    <property type="entry name" value="RNA_pol_sigma-70_dom"/>
</dbReference>
<dbReference type="InterPro" id="IPR013249">
    <property type="entry name" value="RNA_pol_sigma70_r4_t2"/>
</dbReference>
<dbReference type="Gene3D" id="1.10.10.10">
    <property type="entry name" value="Winged helix-like DNA-binding domain superfamily/Winged helix DNA-binding domain"/>
    <property type="match status" value="1"/>
</dbReference>
<keyword evidence="8" id="KW-1185">Reference proteome</keyword>
<dbReference type="Gene3D" id="1.10.1740.10">
    <property type="match status" value="1"/>
</dbReference>
<evidence type="ECO:0000256" key="3">
    <source>
        <dbReference type="ARBA" id="ARBA00023082"/>
    </source>
</evidence>
<feature type="domain" description="RNA polymerase sigma-70 region 2" evidence="5">
    <location>
        <begin position="28"/>
        <end position="94"/>
    </location>
</feature>
<dbReference type="GO" id="GO:0006352">
    <property type="term" value="P:DNA-templated transcription initiation"/>
    <property type="evidence" value="ECO:0007669"/>
    <property type="project" value="InterPro"/>
</dbReference>
<evidence type="ECO:0000256" key="1">
    <source>
        <dbReference type="ARBA" id="ARBA00010641"/>
    </source>
</evidence>
<keyword evidence="2" id="KW-0805">Transcription regulation</keyword>
<sequence>MKIIPFYKNEKVLIKRAISGNREAQKWLYDSFAPKMLGVCRQYIKDLQFAEDVMIEGFVKVFRHLEGFKHEGSFEGWIRRIMIRECISHLRKRQFVVYDDEVFEKNHMETTPTGEPLDENHMQYLIDGLPEGYKMVFVLYSVEGYKHAEIAEMLSISENTSKSQLFKARRMLRDKLRALEMREARNISNKA</sequence>
<evidence type="ECO:0000313" key="8">
    <source>
        <dbReference type="Proteomes" id="UP000475249"/>
    </source>
</evidence>
<dbReference type="InterPro" id="IPR036388">
    <property type="entry name" value="WH-like_DNA-bd_sf"/>
</dbReference>
<comment type="caution">
    <text evidence="7">The sequence shown here is derived from an EMBL/GenBank/DDBJ whole genome shotgun (WGS) entry which is preliminary data.</text>
</comment>
<dbReference type="SUPFAM" id="SSF88946">
    <property type="entry name" value="Sigma2 domain of RNA polymerase sigma factors"/>
    <property type="match status" value="1"/>
</dbReference>
<dbReference type="EMBL" id="WXYO01000008">
    <property type="protein sequence ID" value="NAS13997.1"/>
    <property type="molecule type" value="Genomic_DNA"/>
</dbReference>
<dbReference type="NCBIfam" id="TIGR02937">
    <property type="entry name" value="sigma70-ECF"/>
    <property type="match status" value="1"/>
</dbReference>
<dbReference type="PANTHER" id="PTHR43133:SF46">
    <property type="entry name" value="RNA POLYMERASE SIGMA-70 FACTOR ECF SUBFAMILY"/>
    <property type="match status" value="1"/>
</dbReference>
<dbReference type="Proteomes" id="UP000475249">
    <property type="component" value="Unassembled WGS sequence"/>
</dbReference>
<dbReference type="InterPro" id="IPR013325">
    <property type="entry name" value="RNA_pol_sigma_r2"/>
</dbReference>
<dbReference type="InterPro" id="IPR007627">
    <property type="entry name" value="RNA_pol_sigma70_r2"/>
</dbReference>
<name>A0A6L9EGU5_9FLAO</name>
<dbReference type="CDD" id="cd06171">
    <property type="entry name" value="Sigma70_r4"/>
    <property type="match status" value="1"/>
</dbReference>
<keyword evidence="4" id="KW-0804">Transcription</keyword>
<feature type="domain" description="RNA polymerase sigma factor 70 region 4 type 2" evidence="6">
    <location>
        <begin position="124"/>
        <end position="172"/>
    </location>
</feature>
<dbReference type="AlphaFoldDB" id="A0A6L9EGU5"/>
<evidence type="ECO:0000256" key="2">
    <source>
        <dbReference type="ARBA" id="ARBA00023015"/>
    </source>
</evidence>
<reference evidence="7 8" key="1">
    <citation type="submission" date="2020-01" db="EMBL/GenBank/DDBJ databases">
        <title>Bacteria diversity of Porities sp.</title>
        <authorList>
            <person name="Wang G."/>
        </authorList>
    </citation>
    <scope>NUCLEOTIDE SEQUENCE [LARGE SCALE GENOMIC DNA]</scope>
    <source>
        <strain evidence="7 8">R33</strain>
    </source>
</reference>
<evidence type="ECO:0000259" key="6">
    <source>
        <dbReference type="Pfam" id="PF08281"/>
    </source>
</evidence>